<proteinExistence type="predicted"/>
<reference evidence="1" key="1">
    <citation type="submission" date="2020-05" db="EMBL/GenBank/DDBJ databases">
        <title>Large-scale comparative analyses of tick genomes elucidate their genetic diversity and vector capacities.</title>
        <authorList>
            <person name="Jia N."/>
            <person name="Wang J."/>
            <person name="Shi W."/>
            <person name="Du L."/>
            <person name="Sun Y."/>
            <person name="Zhan W."/>
            <person name="Jiang J."/>
            <person name="Wang Q."/>
            <person name="Zhang B."/>
            <person name="Ji P."/>
            <person name="Sakyi L.B."/>
            <person name="Cui X."/>
            <person name="Yuan T."/>
            <person name="Jiang B."/>
            <person name="Yang W."/>
            <person name="Lam T.T.-Y."/>
            <person name="Chang Q."/>
            <person name="Ding S."/>
            <person name="Wang X."/>
            <person name="Zhu J."/>
            <person name="Ruan X."/>
            <person name="Zhao L."/>
            <person name="Wei J."/>
            <person name="Que T."/>
            <person name="Du C."/>
            <person name="Cheng J."/>
            <person name="Dai P."/>
            <person name="Han X."/>
            <person name="Huang E."/>
            <person name="Gao Y."/>
            <person name="Liu J."/>
            <person name="Shao H."/>
            <person name="Ye R."/>
            <person name="Li L."/>
            <person name="Wei W."/>
            <person name="Wang X."/>
            <person name="Wang C."/>
            <person name="Yang T."/>
            <person name="Huo Q."/>
            <person name="Li W."/>
            <person name="Guo W."/>
            <person name="Chen H."/>
            <person name="Zhou L."/>
            <person name="Ni X."/>
            <person name="Tian J."/>
            <person name="Zhou Y."/>
            <person name="Sheng Y."/>
            <person name="Liu T."/>
            <person name="Pan Y."/>
            <person name="Xia L."/>
            <person name="Li J."/>
            <person name="Zhao F."/>
            <person name="Cao W."/>
        </authorList>
    </citation>
    <scope>NUCLEOTIDE SEQUENCE</scope>
    <source>
        <strain evidence="1">Hyas-2018</strain>
    </source>
</reference>
<evidence type="ECO:0000313" key="2">
    <source>
        <dbReference type="Proteomes" id="UP000821845"/>
    </source>
</evidence>
<keyword evidence="2" id="KW-1185">Reference proteome</keyword>
<sequence>MAKKLPPSREEDASGSKPKHEKARVESSRGQTDGSPPRGSTGSSFPNDKAHDDGRHAKPTYNVPYSSTVIFPQLVPFNGIAATSSRSGMTSGSARQQDFTDAADSLPPGAAQVTRDAAIDEQLRLASTLSLRTGERMLSVLETSCKIHNTVRQLSGVTRGRVPSITPTRESNVHDGEAQAINCGKPGNSDAAGRSPAVPSSSVAPAATRFPRDRADWNQVDNVAGLVTELRHHQEFQHNLAESAGSVLGEILREVLSLKTSVESTLAMRPSAVSSSETWIPVKLAQRVSRVYYFSRGYAEEVSSGPLKVSGYTVRLNLVCEIKRREVVLSFRAQFCACTANEKAMWPFTGELELTIHHPSDPTSNRAHRLRPSRRQETAMPRLVDNAPMHVAGPVGVYALDEEGLWAAGTLHLSIKVLL</sequence>
<dbReference type="EMBL" id="CM023484">
    <property type="protein sequence ID" value="KAH6934145.1"/>
    <property type="molecule type" value="Genomic_DNA"/>
</dbReference>
<name>A0ACB7SHU6_HYAAI</name>
<comment type="caution">
    <text evidence="1">The sequence shown here is derived from an EMBL/GenBank/DDBJ whole genome shotgun (WGS) entry which is preliminary data.</text>
</comment>
<protein>
    <submittedName>
        <fullName evidence="1">Uncharacterized protein</fullName>
    </submittedName>
</protein>
<dbReference type="Proteomes" id="UP000821845">
    <property type="component" value="Chromosome 4"/>
</dbReference>
<evidence type="ECO:0000313" key="1">
    <source>
        <dbReference type="EMBL" id="KAH6934145.1"/>
    </source>
</evidence>
<accession>A0ACB7SHU6</accession>
<organism evidence="1 2">
    <name type="scientific">Hyalomma asiaticum</name>
    <name type="common">Tick</name>
    <dbReference type="NCBI Taxonomy" id="266040"/>
    <lineage>
        <taxon>Eukaryota</taxon>
        <taxon>Metazoa</taxon>
        <taxon>Ecdysozoa</taxon>
        <taxon>Arthropoda</taxon>
        <taxon>Chelicerata</taxon>
        <taxon>Arachnida</taxon>
        <taxon>Acari</taxon>
        <taxon>Parasitiformes</taxon>
        <taxon>Ixodida</taxon>
        <taxon>Ixodoidea</taxon>
        <taxon>Ixodidae</taxon>
        <taxon>Hyalomminae</taxon>
        <taxon>Hyalomma</taxon>
    </lineage>
</organism>
<gene>
    <name evidence="1" type="ORF">HPB50_020683</name>
</gene>